<dbReference type="RefSeq" id="WP_345138941.1">
    <property type="nucleotide sequence ID" value="NZ_BAABDU010000002.1"/>
</dbReference>
<evidence type="ECO:0000256" key="1">
    <source>
        <dbReference type="ARBA" id="ARBA00022729"/>
    </source>
</evidence>
<dbReference type="InterPro" id="IPR051099">
    <property type="entry name" value="AGR/TXD"/>
</dbReference>
<organism evidence="4 5">
    <name type="scientific">Flavobacterium ginsengiterrae</name>
    <dbReference type="NCBI Taxonomy" id="871695"/>
    <lineage>
        <taxon>Bacteria</taxon>
        <taxon>Pseudomonadati</taxon>
        <taxon>Bacteroidota</taxon>
        <taxon>Flavobacteriia</taxon>
        <taxon>Flavobacteriales</taxon>
        <taxon>Flavobacteriaceae</taxon>
        <taxon>Flavobacterium</taxon>
    </lineage>
</organism>
<dbReference type="SUPFAM" id="SSF81901">
    <property type="entry name" value="HCP-like"/>
    <property type="match status" value="1"/>
</dbReference>
<sequence length="391" mass="45325">MRFLYLLFVFISIPAVQSQNQFSVDGISYKTAIENAKKENKPVFVMLYADWCPHCNQMKKEVFSDPKVMDFLNKNYICVWKNIEKEEGIALKNKFKTTSLPAFLFLDSNETLLYALKGELKTPEFLAEANYALNPKFQLPYLEKEFLADPNNVTKFFAYLNTLKKGKDRTELSIPTHIYLQTQSDDQLISETNWRVIANGVTDISSREFQYVLKHQKEFAAVASQDRIDRKVENIVNELLRPLVDNLDTVSYYKKREVAKSIKLQKTDLLVFKFDLTMAERTEKWNFYKKVTFEDTEKTAWNDAGLLKEIGQTYLKHINDTEGLKKSISWVKHSLELNDSFDGNLLTARLYNKIKDKKSALKYAKDAKAIGKEMGWNTNDVDALLAELNSK</sequence>
<evidence type="ECO:0000313" key="5">
    <source>
        <dbReference type="Proteomes" id="UP001500748"/>
    </source>
</evidence>
<dbReference type="Pfam" id="PF13098">
    <property type="entry name" value="Thioredoxin_2"/>
    <property type="match status" value="1"/>
</dbReference>
<dbReference type="Proteomes" id="UP001500748">
    <property type="component" value="Unassembled WGS sequence"/>
</dbReference>
<dbReference type="PROSITE" id="PS51352">
    <property type="entry name" value="THIOREDOXIN_2"/>
    <property type="match status" value="1"/>
</dbReference>
<dbReference type="SUPFAM" id="SSF52833">
    <property type="entry name" value="Thioredoxin-like"/>
    <property type="match status" value="1"/>
</dbReference>
<dbReference type="EMBL" id="BAABDU010000002">
    <property type="protein sequence ID" value="GAA3755418.1"/>
    <property type="molecule type" value="Genomic_DNA"/>
</dbReference>
<protein>
    <recommendedName>
        <fullName evidence="3">Thioredoxin domain-containing protein</fullName>
    </recommendedName>
</protein>
<reference evidence="5" key="1">
    <citation type="journal article" date="2019" name="Int. J. Syst. Evol. Microbiol.">
        <title>The Global Catalogue of Microorganisms (GCM) 10K type strain sequencing project: providing services to taxonomists for standard genome sequencing and annotation.</title>
        <authorList>
            <consortium name="The Broad Institute Genomics Platform"/>
            <consortium name="The Broad Institute Genome Sequencing Center for Infectious Disease"/>
            <person name="Wu L."/>
            <person name="Ma J."/>
        </authorList>
    </citation>
    <scope>NUCLEOTIDE SEQUENCE [LARGE SCALE GENOMIC DNA]</scope>
    <source>
        <strain evidence="5">JCM 17337</strain>
    </source>
</reference>
<dbReference type="PROSITE" id="PS00194">
    <property type="entry name" value="THIOREDOXIN_1"/>
    <property type="match status" value="1"/>
</dbReference>
<keyword evidence="2" id="KW-0676">Redox-active center</keyword>
<keyword evidence="1" id="KW-0732">Signal</keyword>
<keyword evidence="5" id="KW-1185">Reference proteome</keyword>
<accession>A0ABP7G4E3</accession>
<gene>
    <name evidence="4" type="ORF">GCM10022423_01700</name>
</gene>
<dbReference type="InterPro" id="IPR013766">
    <property type="entry name" value="Thioredoxin_domain"/>
</dbReference>
<dbReference type="PANTHER" id="PTHR15337:SF11">
    <property type="entry name" value="THIOREDOXIN DOMAIN-CONTAINING PROTEIN"/>
    <property type="match status" value="1"/>
</dbReference>
<feature type="domain" description="Thioredoxin" evidence="3">
    <location>
        <begin position="7"/>
        <end position="134"/>
    </location>
</feature>
<dbReference type="Gene3D" id="3.40.30.10">
    <property type="entry name" value="Glutaredoxin"/>
    <property type="match status" value="1"/>
</dbReference>
<dbReference type="InterPro" id="IPR017937">
    <property type="entry name" value="Thioredoxin_CS"/>
</dbReference>
<dbReference type="InterPro" id="IPR012336">
    <property type="entry name" value="Thioredoxin-like_fold"/>
</dbReference>
<evidence type="ECO:0000259" key="3">
    <source>
        <dbReference type="PROSITE" id="PS51352"/>
    </source>
</evidence>
<proteinExistence type="predicted"/>
<comment type="caution">
    <text evidence="4">The sequence shown here is derived from an EMBL/GenBank/DDBJ whole genome shotgun (WGS) entry which is preliminary data.</text>
</comment>
<dbReference type="PANTHER" id="PTHR15337">
    <property type="entry name" value="ANTERIOR GRADIENT PROTEIN-RELATED"/>
    <property type="match status" value="1"/>
</dbReference>
<evidence type="ECO:0000313" key="4">
    <source>
        <dbReference type="EMBL" id="GAA3755418.1"/>
    </source>
</evidence>
<name>A0ABP7G4E3_9FLAO</name>
<evidence type="ECO:0000256" key="2">
    <source>
        <dbReference type="ARBA" id="ARBA00023284"/>
    </source>
</evidence>
<dbReference type="InterPro" id="IPR036249">
    <property type="entry name" value="Thioredoxin-like_sf"/>
</dbReference>